<dbReference type="Pfam" id="PF02701">
    <property type="entry name" value="Zn_ribbon_Dof"/>
    <property type="match status" value="1"/>
</dbReference>
<dbReference type="GO" id="GO:0008270">
    <property type="term" value="F:zinc ion binding"/>
    <property type="evidence" value="ECO:0007669"/>
    <property type="project" value="UniProtKB-KW"/>
</dbReference>
<dbReference type="EMBL" id="BTGU01000069">
    <property type="protein sequence ID" value="GMN57222.1"/>
    <property type="molecule type" value="Genomic_DNA"/>
</dbReference>
<feature type="compositionally biased region" description="Gly residues" evidence="10">
    <location>
        <begin position="148"/>
        <end position="163"/>
    </location>
</feature>
<dbReference type="PROSITE" id="PS50884">
    <property type="entry name" value="ZF_DOF_2"/>
    <property type="match status" value="1"/>
</dbReference>
<feature type="domain" description="Dof-type" evidence="11">
    <location>
        <begin position="82"/>
        <end position="136"/>
    </location>
</feature>
<dbReference type="InterPro" id="IPR045174">
    <property type="entry name" value="Dof"/>
</dbReference>
<evidence type="ECO:0000256" key="8">
    <source>
        <dbReference type="PROSITE-ProRule" id="PRU00071"/>
    </source>
</evidence>
<keyword evidence="7 8" id="KW-0539">Nucleus</keyword>
<keyword evidence="13" id="KW-1185">Reference proteome</keyword>
<organism evidence="12 13">
    <name type="scientific">Ficus carica</name>
    <name type="common">Common fig</name>
    <dbReference type="NCBI Taxonomy" id="3494"/>
    <lineage>
        <taxon>Eukaryota</taxon>
        <taxon>Viridiplantae</taxon>
        <taxon>Streptophyta</taxon>
        <taxon>Embryophyta</taxon>
        <taxon>Tracheophyta</taxon>
        <taxon>Spermatophyta</taxon>
        <taxon>Magnoliopsida</taxon>
        <taxon>eudicotyledons</taxon>
        <taxon>Gunneridae</taxon>
        <taxon>Pentapetalae</taxon>
        <taxon>rosids</taxon>
        <taxon>fabids</taxon>
        <taxon>Rosales</taxon>
        <taxon>Moraceae</taxon>
        <taxon>Ficeae</taxon>
        <taxon>Ficus</taxon>
    </lineage>
</organism>
<evidence type="ECO:0000256" key="2">
    <source>
        <dbReference type="ARBA" id="ARBA00022771"/>
    </source>
</evidence>
<dbReference type="GO" id="GO:0003700">
    <property type="term" value="F:DNA-binding transcription factor activity"/>
    <property type="evidence" value="ECO:0007669"/>
    <property type="project" value="UniProtKB-UniRule"/>
</dbReference>
<protein>
    <recommendedName>
        <fullName evidence="9">Dof zinc finger protein</fullName>
    </recommendedName>
</protein>
<comment type="caution">
    <text evidence="12">The sequence shown here is derived from an EMBL/GenBank/DDBJ whole genome shotgun (WGS) entry which is preliminary data.</text>
</comment>
<dbReference type="PROSITE" id="PS01361">
    <property type="entry name" value="ZF_DOF_1"/>
    <property type="match status" value="1"/>
</dbReference>
<gene>
    <name evidence="12" type="ORF">TIFTF001_026331</name>
</gene>
<evidence type="ECO:0000256" key="9">
    <source>
        <dbReference type="RuleBase" id="RU369094"/>
    </source>
</evidence>
<feature type="compositionally biased region" description="Pro residues" evidence="10">
    <location>
        <begin position="41"/>
        <end position="51"/>
    </location>
</feature>
<evidence type="ECO:0000313" key="13">
    <source>
        <dbReference type="Proteomes" id="UP001187192"/>
    </source>
</evidence>
<proteinExistence type="predicted"/>
<dbReference type="AlphaFoldDB" id="A0AA88DL08"/>
<feature type="compositionally biased region" description="Low complexity" evidence="10">
    <location>
        <begin position="11"/>
        <end position="30"/>
    </location>
</feature>
<keyword evidence="3 9" id="KW-0862">Zinc</keyword>
<dbReference type="GO" id="GO:0005634">
    <property type="term" value="C:nucleus"/>
    <property type="evidence" value="ECO:0007669"/>
    <property type="project" value="UniProtKB-SubCell"/>
</dbReference>
<feature type="region of interest" description="Disordered" evidence="10">
    <location>
        <begin position="1"/>
        <end position="65"/>
    </location>
</feature>
<keyword evidence="2 8" id="KW-0863">Zinc-finger</keyword>
<comment type="subcellular location">
    <subcellularLocation>
        <location evidence="8 9">Nucleus</location>
    </subcellularLocation>
</comment>
<feature type="region of interest" description="Disordered" evidence="10">
    <location>
        <begin position="123"/>
        <end position="199"/>
    </location>
</feature>
<evidence type="ECO:0000259" key="11">
    <source>
        <dbReference type="PROSITE" id="PS50884"/>
    </source>
</evidence>
<feature type="region of interest" description="Disordered" evidence="10">
    <location>
        <begin position="283"/>
        <end position="302"/>
    </location>
</feature>
<evidence type="ECO:0000256" key="7">
    <source>
        <dbReference type="ARBA" id="ARBA00023242"/>
    </source>
</evidence>
<evidence type="ECO:0000256" key="5">
    <source>
        <dbReference type="ARBA" id="ARBA00023125"/>
    </source>
</evidence>
<reference evidence="12" key="1">
    <citation type="submission" date="2023-07" db="EMBL/GenBank/DDBJ databases">
        <title>draft genome sequence of fig (Ficus carica).</title>
        <authorList>
            <person name="Takahashi T."/>
            <person name="Nishimura K."/>
        </authorList>
    </citation>
    <scope>NUCLEOTIDE SEQUENCE</scope>
</reference>
<name>A0AA88DL08_FICCA</name>
<sequence length="383" mass="40798">MVFSSIPVYLDPPNWQQQQPNHDQHLQQQQGGRPDHHQNPQLPPPPQPPPAAGAGGGTGSIRPGSMADRARMAKLPQPETALKCPRCDSSNTKFCYFNNYSLSQPRHFCKTCRRYWTRGGALRNVPVGGGCRRNKRSKGSSRSKSPAAGGGGASSERQTGGGASTSAATMSSNGADILGHLAPHHHHQPPLPPHLPFFPALHHPGAEHYGGSPGDIGLNFGGIPLPQVAATAGGGADVEFLPTALAEQWRLQQHVHHQQVQQFPFLANLEAPPNTGTTGLYPPFDHHHHHHHHHENVESPGFVRSKPLDSGVSGVVSQMATVKVEGISHNQGMNISRNFLGGFGNGNDHHYNNLGGGGGGGSTGNAWTDLTNFSTTSTTNHLL</sequence>
<accession>A0AA88DL08</accession>
<evidence type="ECO:0000256" key="3">
    <source>
        <dbReference type="ARBA" id="ARBA00022833"/>
    </source>
</evidence>
<keyword evidence="4 9" id="KW-0805">Transcription regulation</keyword>
<comment type="function">
    <text evidence="9">Transcription factor that binds specifically to a 5'-AA[AG]G-3' consensus core sequence.</text>
</comment>
<keyword evidence="1 9" id="KW-0479">Metal-binding</keyword>
<dbReference type="PANTHER" id="PTHR31992:SF351">
    <property type="entry name" value="DOF ZINC FINGER PROTEIN"/>
    <property type="match status" value="1"/>
</dbReference>
<dbReference type="InterPro" id="IPR003851">
    <property type="entry name" value="Znf_Dof"/>
</dbReference>
<dbReference type="PANTHER" id="PTHR31992">
    <property type="entry name" value="DOF ZINC FINGER PROTEIN DOF1.4-RELATED"/>
    <property type="match status" value="1"/>
</dbReference>
<evidence type="ECO:0000256" key="10">
    <source>
        <dbReference type="SAM" id="MobiDB-lite"/>
    </source>
</evidence>
<evidence type="ECO:0000256" key="1">
    <source>
        <dbReference type="ARBA" id="ARBA00022723"/>
    </source>
</evidence>
<keyword evidence="5 8" id="KW-0238">DNA-binding</keyword>
<dbReference type="GO" id="GO:0003677">
    <property type="term" value="F:DNA binding"/>
    <property type="evidence" value="ECO:0007669"/>
    <property type="project" value="UniProtKB-UniRule"/>
</dbReference>
<evidence type="ECO:0000256" key="6">
    <source>
        <dbReference type="ARBA" id="ARBA00023163"/>
    </source>
</evidence>
<dbReference type="Proteomes" id="UP001187192">
    <property type="component" value="Unassembled WGS sequence"/>
</dbReference>
<evidence type="ECO:0000256" key="4">
    <source>
        <dbReference type="ARBA" id="ARBA00023015"/>
    </source>
</evidence>
<feature type="compositionally biased region" description="Low complexity" evidence="10">
    <location>
        <begin position="164"/>
        <end position="175"/>
    </location>
</feature>
<evidence type="ECO:0000313" key="12">
    <source>
        <dbReference type="EMBL" id="GMN57222.1"/>
    </source>
</evidence>
<feature type="compositionally biased region" description="Basic residues" evidence="10">
    <location>
        <begin position="132"/>
        <end position="141"/>
    </location>
</feature>
<keyword evidence="6 9" id="KW-0804">Transcription</keyword>